<dbReference type="AlphaFoldDB" id="D1PTT9"/>
<dbReference type="PANTHER" id="PTHR33545">
    <property type="entry name" value="UPF0750 MEMBRANE PROTEIN YITT-RELATED"/>
    <property type="match status" value="1"/>
</dbReference>
<evidence type="ECO:0000256" key="1">
    <source>
        <dbReference type="ARBA" id="ARBA00004651"/>
    </source>
</evidence>
<comment type="subcellular location">
    <subcellularLocation>
        <location evidence="1">Cell membrane</location>
        <topology evidence="1">Multi-pass membrane protein</topology>
    </subcellularLocation>
</comment>
<keyword evidence="5 6" id="KW-0472">Membrane</keyword>
<reference evidence="8 9" key="1">
    <citation type="submission" date="2009-10" db="EMBL/GenBank/DDBJ databases">
        <authorList>
            <person name="Qin X."/>
            <person name="Bachman B."/>
            <person name="Battles P."/>
            <person name="Bell A."/>
            <person name="Bess C."/>
            <person name="Bickham C."/>
            <person name="Chaboub L."/>
            <person name="Chen D."/>
            <person name="Coyle M."/>
            <person name="Deiros D.R."/>
            <person name="Dinh H."/>
            <person name="Forbes L."/>
            <person name="Fowler G."/>
            <person name="Francisco L."/>
            <person name="Fu Q."/>
            <person name="Gubbala S."/>
            <person name="Hale W."/>
            <person name="Han Y."/>
            <person name="Hemphill L."/>
            <person name="Highlander S.K."/>
            <person name="Hirani K."/>
            <person name="Hogues M."/>
            <person name="Jackson L."/>
            <person name="Jakkamsetti A."/>
            <person name="Javaid M."/>
            <person name="Jiang H."/>
            <person name="Korchina V."/>
            <person name="Kovar C."/>
            <person name="Lara F."/>
            <person name="Lee S."/>
            <person name="Mata R."/>
            <person name="Mathew T."/>
            <person name="Moen C."/>
            <person name="Morales K."/>
            <person name="Munidasa M."/>
            <person name="Nazareth L."/>
            <person name="Ngo R."/>
            <person name="Nguyen L."/>
            <person name="Okwuonu G."/>
            <person name="Ongeri F."/>
            <person name="Patil S."/>
            <person name="Petrosino J."/>
            <person name="Pham C."/>
            <person name="Pham P."/>
            <person name="Pu L.-L."/>
            <person name="Puazo M."/>
            <person name="Raj R."/>
            <person name="Reid J."/>
            <person name="Rouhana J."/>
            <person name="Saada N."/>
            <person name="Shang Y."/>
            <person name="Simmons D."/>
            <person name="Thornton R."/>
            <person name="Warren J."/>
            <person name="Weissenberger G."/>
            <person name="Zhang J."/>
            <person name="Zhang L."/>
            <person name="Zhou C."/>
            <person name="Zhu D."/>
            <person name="Muzny D."/>
            <person name="Worley K."/>
            <person name="Gibbs R."/>
        </authorList>
    </citation>
    <scope>NUCLEOTIDE SEQUENCE [LARGE SCALE GENOMIC DNA]</scope>
    <source>
        <strain evidence="8 9">DSM 17361</strain>
    </source>
</reference>
<evidence type="ECO:0000259" key="7">
    <source>
        <dbReference type="Pfam" id="PF10035"/>
    </source>
</evidence>
<feature type="domain" description="DUF2179" evidence="7">
    <location>
        <begin position="233"/>
        <end position="287"/>
    </location>
</feature>
<dbReference type="eggNOG" id="COG1284">
    <property type="taxonomic scope" value="Bacteria"/>
</dbReference>
<feature type="transmembrane region" description="Helical" evidence="6">
    <location>
        <begin position="161"/>
        <end position="180"/>
    </location>
</feature>
<evidence type="ECO:0000256" key="4">
    <source>
        <dbReference type="ARBA" id="ARBA00022989"/>
    </source>
</evidence>
<dbReference type="InterPro" id="IPR019264">
    <property type="entry name" value="DUF2179"/>
</dbReference>
<organism evidence="8 9">
    <name type="scientific">Hallella bergensis DSM 17361</name>
    <dbReference type="NCBI Taxonomy" id="585502"/>
    <lineage>
        <taxon>Bacteria</taxon>
        <taxon>Pseudomonadati</taxon>
        <taxon>Bacteroidota</taxon>
        <taxon>Bacteroidia</taxon>
        <taxon>Bacteroidales</taxon>
        <taxon>Prevotellaceae</taxon>
        <taxon>Hallella</taxon>
    </lineage>
</organism>
<evidence type="ECO:0000313" key="8">
    <source>
        <dbReference type="EMBL" id="EFA45219.1"/>
    </source>
</evidence>
<comment type="caution">
    <text evidence="8">The sequence shown here is derived from an EMBL/GenBank/DDBJ whole genome shotgun (WGS) entry which is preliminary data.</text>
</comment>
<dbReference type="GO" id="GO:0005886">
    <property type="term" value="C:plasma membrane"/>
    <property type="evidence" value="ECO:0007669"/>
    <property type="project" value="UniProtKB-SubCell"/>
</dbReference>
<feature type="transmembrane region" description="Helical" evidence="6">
    <location>
        <begin position="20"/>
        <end position="38"/>
    </location>
</feature>
<evidence type="ECO:0000256" key="3">
    <source>
        <dbReference type="ARBA" id="ARBA00022692"/>
    </source>
</evidence>
<protein>
    <recommendedName>
        <fullName evidence="7">DUF2179 domain-containing protein</fullName>
    </recommendedName>
</protein>
<feature type="transmembrane region" description="Helical" evidence="6">
    <location>
        <begin position="119"/>
        <end position="140"/>
    </location>
</feature>
<dbReference type="HOGENOM" id="CLU_063199_1_1_10"/>
<keyword evidence="9" id="KW-1185">Reference proteome</keyword>
<dbReference type="InterPro" id="IPR015867">
    <property type="entry name" value="N-reg_PII/ATP_PRibTrfase_C"/>
</dbReference>
<dbReference type="InterPro" id="IPR051461">
    <property type="entry name" value="UPF0750_membrane"/>
</dbReference>
<dbReference type="RefSeq" id="WP_007174723.1">
    <property type="nucleotide sequence ID" value="NZ_GG704782.1"/>
</dbReference>
<name>D1PTT9_9BACT</name>
<dbReference type="CDD" id="cd16380">
    <property type="entry name" value="YitT_C"/>
    <property type="match status" value="1"/>
</dbReference>
<keyword evidence="4 6" id="KW-1133">Transmembrane helix</keyword>
<proteinExistence type="predicted"/>
<evidence type="ECO:0000256" key="5">
    <source>
        <dbReference type="ARBA" id="ARBA00023136"/>
    </source>
</evidence>
<dbReference type="Gene3D" id="3.30.70.120">
    <property type="match status" value="1"/>
</dbReference>
<sequence>MMEIQHRNHKAIYRTIHDYLILAIAMLLGVISLNLFLLPNEITMGGIVGIASVVYWGTGIPVQDTYFVLNALLLFVALRVLGWKFCAKTIYAVTVFTIGTAMAQQYIPAELHLLADQKFMACIVGGVFMGVSVGLGLSSGGSTGGSDVVAAIIHKYRDVSLGRIILLCDVTIITSSYLVLRDWEKVLYSYVLLFVIAFCVDYVVNSLRQSVQFFIVSDKFQEIGEAINKIASRGCTTLNGNGFYSKKDIKVIFCIAKRSESAFIFDLINEIDPEAFVAQSAVIGAYGQGFDRVRVRRKMRIEEINRQLGKKYSNET</sequence>
<keyword evidence="2" id="KW-1003">Cell membrane</keyword>
<accession>D1PTT9</accession>
<feature type="transmembrane region" description="Helical" evidence="6">
    <location>
        <begin position="65"/>
        <end position="82"/>
    </location>
</feature>
<dbReference type="InterPro" id="IPR003740">
    <property type="entry name" value="YitT"/>
</dbReference>
<dbReference type="PANTHER" id="PTHR33545:SF5">
    <property type="entry name" value="UPF0750 MEMBRANE PROTEIN YITT"/>
    <property type="match status" value="1"/>
</dbReference>
<dbReference type="EMBL" id="ACKS01000019">
    <property type="protein sequence ID" value="EFA45219.1"/>
    <property type="molecule type" value="Genomic_DNA"/>
</dbReference>
<dbReference type="Pfam" id="PF02588">
    <property type="entry name" value="YitT_membrane"/>
    <property type="match status" value="1"/>
</dbReference>
<dbReference type="Proteomes" id="UP000003160">
    <property type="component" value="Unassembled WGS sequence"/>
</dbReference>
<feature type="transmembrane region" description="Helical" evidence="6">
    <location>
        <begin position="186"/>
        <end position="204"/>
    </location>
</feature>
<keyword evidence="3 6" id="KW-0812">Transmembrane</keyword>
<feature type="transmembrane region" description="Helical" evidence="6">
    <location>
        <begin position="89"/>
        <end position="107"/>
    </location>
</feature>
<dbReference type="PIRSF" id="PIRSF006483">
    <property type="entry name" value="Membrane_protein_YitT"/>
    <property type="match status" value="1"/>
</dbReference>
<evidence type="ECO:0000256" key="2">
    <source>
        <dbReference type="ARBA" id="ARBA00022475"/>
    </source>
</evidence>
<evidence type="ECO:0000256" key="6">
    <source>
        <dbReference type="SAM" id="Phobius"/>
    </source>
</evidence>
<dbReference type="Pfam" id="PF10035">
    <property type="entry name" value="DUF2179"/>
    <property type="match status" value="1"/>
</dbReference>
<evidence type="ECO:0000313" key="9">
    <source>
        <dbReference type="Proteomes" id="UP000003160"/>
    </source>
</evidence>
<gene>
    <name evidence="8" type="ORF">HMPREF0645_0374</name>
</gene>